<gene>
    <name evidence="1" type="ORF">CHU92_03590</name>
</gene>
<dbReference type="EMBL" id="NOXV01000184">
    <property type="protein sequence ID" value="OYQ43250.1"/>
    <property type="molecule type" value="Genomic_DNA"/>
</dbReference>
<accession>A0A255ZRA9</accession>
<proteinExistence type="predicted"/>
<reference evidence="1 2" key="1">
    <citation type="submission" date="2017-07" db="EMBL/GenBank/DDBJ databases">
        <title>Flavobacterium cyanobacteriorum sp. nov., isolated from cyanobacterial aggregates in a eutrophic lake.</title>
        <authorList>
            <person name="Cai H."/>
        </authorList>
    </citation>
    <scope>NUCLEOTIDE SEQUENCE [LARGE SCALE GENOMIC DNA]</scope>
    <source>
        <strain evidence="1 2">TH021</strain>
    </source>
</reference>
<keyword evidence="2" id="KW-1185">Reference proteome</keyword>
<evidence type="ECO:0000313" key="2">
    <source>
        <dbReference type="Proteomes" id="UP000216605"/>
    </source>
</evidence>
<dbReference type="AlphaFoldDB" id="A0A255ZRA9"/>
<name>A0A255ZRA9_9FLAO</name>
<dbReference type="Proteomes" id="UP000216605">
    <property type="component" value="Unassembled WGS sequence"/>
</dbReference>
<comment type="caution">
    <text evidence="1">The sequence shown here is derived from an EMBL/GenBank/DDBJ whole genome shotgun (WGS) entry which is preliminary data.</text>
</comment>
<sequence>MFAFADNDFFKANENTFKSEKWLYYDTLNLDNPECQQLVVASCGGWVQILDKDGKPVAKELYISNAKTAKDCNAGFAEFIGQIEGKYSPADYTLRSNVSWN</sequence>
<protein>
    <submittedName>
        <fullName evidence="1">Uncharacterized protein</fullName>
    </submittedName>
</protein>
<organism evidence="1 2">
    <name type="scientific">Flavobacterium cyanobacteriorum</name>
    <dbReference type="NCBI Taxonomy" id="2022802"/>
    <lineage>
        <taxon>Bacteria</taxon>
        <taxon>Pseudomonadati</taxon>
        <taxon>Bacteroidota</taxon>
        <taxon>Flavobacteriia</taxon>
        <taxon>Flavobacteriales</taxon>
        <taxon>Flavobacteriaceae</taxon>
        <taxon>Flavobacterium</taxon>
    </lineage>
</organism>
<evidence type="ECO:0000313" key="1">
    <source>
        <dbReference type="EMBL" id="OYQ43250.1"/>
    </source>
</evidence>